<protein>
    <submittedName>
        <fullName evidence="6">UDP:flavonoid glycosyltransferase YjiC, YdhE family</fullName>
    </submittedName>
</protein>
<evidence type="ECO:0000256" key="3">
    <source>
        <dbReference type="ARBA" id="ARBA00022679"/>
    </source>
</evidence>
<sequence length="378" mass="40332">MRVLFVLMPGAGHVFPLVPLAWAFRAAGHDVMVGTCGEGLTPSVNAGLPVVDIAPGFQVQDYLRQLFTKDPGLPAQEHEAARHRQVNFAVILFGPVNRRLADGLLRLARAWQPDLVIYDELGAAGALAATSLNVPGIHHDCGFVRTRNLWRGLQETLADLYDAHGLTRPTEPAVTLDPAPPSMVSEPDGWSVRYVPYSGGAVLPDWLSERSGPRIAVSLGTVTPAVEGPGLMRRIVDVAAGLDAEFVLALGGRPPASLGDLPPNVRAFEWLPMNALLSTCDAIIHHGGAGTALTAAVAGVPQLVLPNGADRYHTADGVQKRGNGLAAEPDELDTSMLERLLSDQWLRVAAREVQAEVRALPSPAETVQRLTSMYKPLA</sequence>
<keyword evidence="3 6" id="KW-0808">Transferase</keyword>
<dbReference type="Pfam" id="PF06722">
    <property type="entry name" value="EryCIII-like_C"/>
    <property type="match status" value="1"/>
</dbReference>
<dbReference type="SUPFAM" id="SSF53756">
    <property type="entry name" value="UDP-Glycosyltransferase/glycogen phosphorylase"/>
    <property type="match status" value="1"/>
</dbReference>
<dbReference type="OrthoDB" id="5488434at2"/>
<dbReference type="InterPro" id="IPR048284">
    <property type="entry name" value="EryCIII-like_N"/>
</dbReference>
<dbReference type="GO" id="GO:0017000">
    <property type="term" value="P:antibiotic biosynthetic process"/>
    <property type="evidence" value="ECO:0007669"/>
    <property type="project" value="UniProtKB-ARBA"/>
</dbReference>
<keyword evidence="7" id="KW-1185">Reference proteome</keyword>
<dbReference type="EMBL" id="FZNR01000022">
    <property type="protein sequence ID" value="SNS72201.1"/>
    <property type="molecule type" value="Genomic_DNA"/>
</dbReference>
<feature type="domain" description="Erythromycin biosynthesis protein CIII-like N-terminal" evidence="5">
    <location>
        <begin position="22"/>
        <end position="220"/>
    </location>
</feature>
<dbReference type="FunFam" id="3.40.50.2000:FF:000072">
    <property type="entry name" value="Glycosyl transferase"/>
    <property type="match status" value="1"/>
</dbReference>
<evidence type="ECO:0000256" key="2">
    <source>
        <dbReference type="ARBA" id="ARBA00022676"/>
    </source>
</evidence>
<evidence type="ECO:0000313" key="6">
    <source>
        <dbReference type="EMBL" id="SNS72201.1"/>
    </source>
</evidence>
<evidence type="ECO:0000256" key="1">
    <source>
        <dbReference type="ARBA" id="ARBA00006962"/>
    </source>
</evidence>
<comment type="similarity">
    <text evidence="1">Belongs to the glycosyltransferase 28 family.</text>
</comment>
<evidence type="ECO:0000259" key="4">
    <source>
        <dbReference type="Pfam" id="PF06722"/>
    </source>
</evidence>
<dbReference type="PANTHER" id="PTHR48050:SF13">
    <property type="entry name" value="STEROL 3-BETA-GLUCOSYLTRANSFERASE UGT80A2"/>
    <property type="match status" value="1"/>
</dbReference>
<dbReference type="InterPro" id="IPR050426">
    <property type="entry name" value="Glycosyltransferase_28"/>
</dbReference>
<dbReference type="CDD" id="cd03784">
    <property type="entry name" value="GT1_Gtf-like"/>
    <property type="match status" value="1"/>
</dbReference>
<dbReference type="RefSeq" id="WP_089297852.1">
    <property type="nucleotide sequence ID" value="NZ_BOMU01000100.1"/>
</dbReference>
<dbReference type="Proteomes" id="UP000198415">
    <property type="component" value="Unassembled WGS sequence"/>
</dbReference>
<accession>A0A239GTA7</accession>
<dbReference type="GO" id="GO:0016758">
    <property type="term" value="F:hexosyltransferase activity"/>
    <property type="evidence" value="ECO:0007669"/>
    <property type="project" value="UniProtKB-ARBA"/>
</dbReference>
<dbReference type="GO" id="GO:0008194">
    <property type="term" value="F:UDP-glycosyltransferase activity"/>
    <property type="evidence" value="ECO:0007669"/>
    <property type="project" value="InterPro"/>
</dbReference>
<gene>
    <name evidence="6" type="ORF">SAMN06264365_12252</name>
</gene>
<dbReference type="Pfam" id="PF21036">
    <property type="entry name" value="EryCIII-like_N"/>
    <property type="match status" value="1"/>
</dbReference>
<keyword evidence="2" id="KW-0328">Glycosyltransferase</keyword>
<dbReference type="InterPro" id="IPR010610">
    <property type="entry name" value="EryCIII-like_C"/>
</dbReference>
<dbReference type="PANTHER" id="PTHR48050">
    <property type="entry name" value="STEROL 3-BETA-GLUCOSYLTRANSFERASE"/>
    <property type="match status" value="1"/>
</dbReference>
<feature type="domain" description="Erythromycin biosynthesis protein CIII-like C-terminal" evidence="4">
    <location>
        <begin position="234"/>
        <end position="373"/>
    </location>
</feature>
<dbReference type="AlphaFoldDB" id="A0A239GTA7"/>
<name>A0A239GTA7_9ACTN</name>
<evidence type="ECO:0000259" key="5">
    <source>
        <dbReference type="Pfam" id="PF21036"/>
    </source>
</evidence>
<evidence type="ECO:0000313" key="7">
    <source>
        <dbReference type="Proteomes" id="UP000198415"/>
    </source>
</evidence>
<dbReference type="InterPro" id="IPR002213">
    <property type="entry name" value="UDP_glucos_trans"/>
</dbReference>
<proteinExistence type="inferred from homology"/>
<organism evidence="6 7">
    <name type="scientific">Actinoplanes regularis</name>
    <dbReference type="NCBI Taxonomy" id="52697"/>
    <lineage>
        <taxon>Bacteria</taxon>
        <taxon>Bacillati</taxon>
        <taxon>Actinomycetota</taxon>
        <taxon>Actinomycetes</taxon>
        <taxon>Micromonosporales</taxon>
        <taxon>Micromonosporaceae</taxon>
        <taxon>Actinoplanes</taxon>
    </lineage>
</organism>
<reference evidence="6 7" key="1">
    <citation type="submission" date="2017-06" db="EMBL/GenBank/DDBJ databases">
        <authorList>
            <person name="Kim H.J."/>
            <person name="Triplett B.A."/>
        </authorList>
    </citation>
    <scope>NUCLEOTIDE SEQUENCE [LARGE SCALE GENOMIC DNA]</scope>
    <source>
        <strain evidence="6 7">DSM 43151</strain>
    </source>
</reference>
<dbReference type="Gene3D" id="3.40.50.2000">
    <property type="entry name" value="Glycogen Phosphorylase B"/>
    <property type="match status" value="2"/>
</dbReference>